<comment type="caution">
    <text evidence="1">The sequence shown here is derived from an EMBL/GenBank/DDBJ whole genome shotgun (WGS) entry which is preliminary data.</text>
</comment>
<evidence type="ECO:0000313" key="1">
    <source>
        <dbReference type="EMBL" id="GES90203.1"/>
    </source>
</evidence>
<dbReference type="AlphaFoldDB" id="A0A8H3LKC0"/>
<reference evidence="1" key="1">
    <citation type="submission" date="2019-10" db="EMBL/GenBank/DDBJ databases">
        <title>Conservation and host-specific expression of non-tandemly repeated heterogenous ribosome RNA gene in arbuscular mycorrhizal fungi.</title>
        <authorList>
            <person name="Maeda T."/>
            <person name="Kobayashi Y."/>
            <person name="Nakagawa T."/>
            <person name="Ezawa T."/>
            <person name="Yamaguchi K."/>
            <person name="Bino T."/>
            <person name="Nishimoto Y."/>
            <person name="Shigenobu S."/>
            <person name="Kawaguchi M."/>
        </authorList>
    </citation>
    <scope>NUCLEOTIDE SEQUENCE</scope>
    <source>
        <strain evidence="1">HR1</strain>
    </source>
</reference>
<accession>A0A8H3LKC0</accession>
<dbReference type="EMBL" id="BLAL01000194">
    <property type="protein sequence ID" value="GES90203.1"/>
    <property type="molecule type" value="Genomic_DNA"/>
</dbReference>
<protein>
    <submittedName>
        <fullName evidence="1">Uncharacterized protein</fullName>
    </submittedName>
</protein>
<evidence type="ECO:0000313" key="2">
    <source>
        <dbReference type="Proteomes" id="UP000615446"/>
    </source>
</evidence>
<dbReference type="Proteomes" id="UP000615446">
    <property type="component" value="Unassembled WGS sequence"/>
</dbReference>
<sequence>MFTPKETILLENGTKLPSSGQRFTSKESILLENETKLPSSRHITEIYSQAYKNPSPYKKGSLQKKPFCSKMGPNYLQADKIERVKSCYLALAVEVGVNKFFQLQGINLAKHIIELILAQHVYAGLYEIRQAFILKN</sequence>
<name>A0A8H3LKC0_9GLOM</name>
<proteinExistence type="predicted"/>
<organism evidence="1 2">
    <name type="scientific">Rhizophagus clarus</name>
    <dbReference type="NCBI Taxonomy" id="94130"/>
    <lineage>
        <taxon>Eukaryota</taxon>
        <taxon>Fungi</taxon>
        <taxon>Fungi incertae sedis</taxon>
        <taxon>Mucoromycota</taxon>
        <taxon>Glomeromycotina</taxon>
        <taxon>Glomeromycetes</taxon>
        <taxon>Glomerales</taxon>
        <taxon>Glomeraceae</taxon>
        <taxon>Rhizophagus</taxon>
    </lineage>
</organism>
<gene>
    <name evidence="1" type="ORF">RCL2_001706500</name>
</gene>